<protein>
    <submittedName>
        <fullName evidence="1">Uncharacterized protein</fullName>
    </submittedName>
</protein>
<reference evidence="1" key="1">
    <citation type="submission" date="2022-07" db="EMBL/GenBank/DDBJ databases">
        <title>Genome Sequence of Phlebia brevispora.</title>
        <authorList>
            <person name="Buettner E."/>
        </authorList>
    </citation>
    <scope>NUCLEOTIDE SEQUENCE</scope>
    <source>
        <strain evidence="1">MPL23</strain>
    </source>
</reference>
<dbReference type="Proteomes" id="UP001148662">
    <property type="component" value="Unassembled WGS sequence"/>
</dbReference>
<dbReference type="EMBL" id="JANHOG010001994">
    <property type="protein sequence ID" value="KAJ3528777.1"/>
    <property type="molecule type" value="Genomic_DNA"/>
</dbReference>
<keyword evidence="2" id="KW-1185">Reference proteome</keyword>
<proteinExistence type="predicted"/>
<evidence type="ECO:0000313" key="2">
    <source>
        <dbReference type="Proteomes" id="UP001148662"/>
    </source>
</evidence>
<evidence type="ECO:0000313" key="1">
    <source>
        <dbReference type="EMBL" id="KAJ3528777.1"/>
    </source>
</evidence>
<comment type="caution">
    <text evidence="1">The sequence shown here is derived from an EMBL/GenBank/DDBJ whole genome shotgun (WGS) entry which is preliminary data.</text>
</comment>
<accession>A0ACC1RZ95</accession>
<organism evidence="1 2">
    <name type="scientific">Phlebia brevispora</name>
    <dbReference type="NCBI Taxonomy" id="194682"/>
    <lineage>
        <taxon>Eukaryota</taxon>
        <taxon>Fungi</taxon>
        <taxon>Dikarya</taxon>
        <taxon>Basidiomycota</taxon>
        <taxon>Agaricomycotina</taxon>
        <taxon>Agaricomycetes</taxon>
        <taxon>Polyporales</taxon>
        <taxon>Meruliaceae</taxon>
        <taxon>Phlebia</taxon>
    </lineage>
</organism>
<sequence>MFSKLSLLTLLYAFVAVNASPVYSSVESSTPESASLVTSTYTGTKVVNTILTGLFAVLGVAHRDRCLDRDVLAGSDVFRLHHLMVLLTHRLAASEVCIPLRLELASVLTTDAAFSSQHTSQAAYVLTRVLDITDNIPS</sequence>
<name>A0ACC1RZ95_9APHY</name>
<gene>
    <name evidence="1" type="ORF">NM688_g7948</name>
</gene>